<evidence type="ECO:0000256" key="1">
    <source>
        <dbReference type="SAM" id="SignalP"/>
    </source>
</evidence>
<dbReference type="EMBL" id="JAAAIN010000700">
    <property type="protein sequence ID" value="KAG0311586.1"/>
    <property type="molecule type" value="Genomic_DNA"/>
</dbReference>
<evidence type="ECO:0000313" key="3">
    <source>
        <dbReference type="Proteomes" id="UP000823405"/>
    </source>
</evidence>
<reference evidence="2" key="1">
    <citation type="journal article" date="2020" name="Fungal Divers.">
        <title>Resolving the Mortierellaceae phylogeny through synthesis of multi-gene phylogenetics and phylogenomics.</title>
        <authorList>
            <person name="Vandepol N."/>
            <person name="Liber J."/>
            <person name="Desiro A."/>
            <person name="Na H."/>
            <person name="Kennedy M."/>
            <person name="Barry K."/>
            <person name="Grigoriev I.V."/>
            <person name="Miller A.N."/>
            <person name="O'Donnell K."/>
            <person name="Stajich J.E."/>
            <person name="Bonito G."/>
        </authorList>
    </citation>
    <scope>NUCLEOTIDE SEQUENCE</scope>
    <source>
        <strain evidence="2">NVP60</strain>
    </source>
</reference>
<dbReference type="Proteomes" id="UP000823405">
    <property type="component" value="Unassembled WGS sequence"/>
</dbReference>
<feature type="signal peptide" evidence="1">
    <location>
        <begin position="1"/>
        <end position="25"/>
    </location>
</feature>
<proteinExistence type="predicted"/>
<feature type="chain" id="PRO_5040475966" evidence="1">
    <location>
        <begin position="26"/>
        <end position="160"/>
    </location>
</feature>
<sequence length="160" mass="17664">MYIKTTTATVLTVLLLALHGQTVAAYDPEKLDDTLKATTNAAKGVLTQVLDRYRNSGIVCPHLHFKTGIVSTSAHCQLVEDYGAMDECRAFGSSCIVFPGRWGCGSWELEDGSGGRGCLFQPRRAPSGVKFPKVKFDFDDDLGGMWDYTSHRALHYQRTQ</sequence>
<protein>
    <submittedName>
        <fullName evidence="2">Uncharacterized protein</fullName>
    </submittedName>
</protein>
<comment type="caution">
    <text evidence="2">The sequence shown here is derived from an EMBL/GenBank/DDBJ whole genome shotgun (WGS) entry which is preliminary data.</text>
</comment>
<dbReference type="OrthoDB" id="10564137at2759"/>
<keyword evidence="3" id="KW-1185">Reference proteome</keyword>
<name>A0A9P6R786_9FUNG</name>
<organism evidence="2 3">
    <name type="scientific">Linnemannia gamsii</name>
    <dbReference type="NCBI Taxonomy" id="64522"/>
    <lineage>
        <taxon>Eukaryota</taxon>
        <taxon>Fungi</taxon>
        <taxon>Fungi incertae sedis</taxon>
        <taxon>Mucoromycota</taxon>
        <taxon>Mortierellomycotina</taxon>
        <taxon>Mortierellomycetes</taxon>
        <taxon>Mortierellales</taxon>
        <taxon>Mortierellaceae</taxon>
        <taxon>Linnemannia</taxon>
    </lineage>
</organism>
<dbReference type="AlphaFoldDB" id="A0A9P6R786"/>
<accession>A0A9P6R786</accession>
<gene>
    <name evidence="2" type="ORF">BGZ97_011785</name>
</gene>
<keyword evidence="1" id="KW-0732">Signal</keyword>
<evidence type="ECO:0000313" key="2">
    <source>
        <dbReference type="EMBL" id="KAG0311586.1"/>
    </source>
</evidence>